<dbReference type="Gene3D" id="1.20.5.1230">
    <property type="entry name" value="Apolipoprotein A-I"/>
    <property type="match status" value="1"/>
</dbReference>
<proteinExistence type="predicted"/>
<feature type="coiled-coil region" evidence="2">
    <location>
        <begin position="92"/>
        <end position="119"/>
    </location>
</feature>
<keyword evidence="3" id="KW-0472">Membrane</keyword>
<dbReference type="EMBL" id="CP003273">
    <property type="protein sequence ID" value="AGL03662.1"/>
    <property type="molecule type" value="Genomic_DNA"/>
</dbReference>
<dbReference type="Pfam" id="PF10145">
    <property type="entry name" value="PhageMin_Tail"/>
    <property type="match status" value="1"/>
</dbReference>
<evidence type="ECO:0000256" key="2">
    <source>
        <dbReference type="SAM" id="Coils"/>
    </source>
</evidence>
<keyword evidence="2" id="KW-0175">Coiled coil</keyword>
<feature type="transmembrane region" description="Helical" evidence="3">
    <location>
        <begin position="495"/>
        <end position="523"/>
    </location>
</feature>
<dbReference type="OrthoDB" id="28713at2"/>
<dbReference type="eggNOG" id="COG1340">
    <property type="taxonomic scope" value="Bacteria"/>
</dbReference>
<feature type="transmembrane region" description="Helical" evidence="3">
    <location>
        <begin position="558"/>
        <end position="576"/>
    </location>
</feature>
<evidence type="ECO:0000259" key="4">
    <source>
        <dbReference type="Pfam" id="PF10145"/>
    </source>
</evidence>
<dbReference type="HOGENOM" id="CLU_008048_0_0_9"/>
<sequence length="1142" mass="122220">MSDVGDLNVRINLDALGFQNGISKINTEMKKLQSEFKLAGAQLGKHGSELDKLRLKSDNLTKGTELQRQKVQALEEAHRKSVEAKGSDAKATQELEIKLNQARARLVTMEQNLEEVNNEITLQSSSWYKLGKELEAAGQKMQAVGQKMEQAGKELSMKVTMPLVGLGAAAAKIGSDFEAGMSEVQAISGATGTQLEMLEEKAKEMGATTKFSAAQSAEALKYMAMAGWDTGQMLDGLDGVMMLAAASGENLGTVSDIVTDALTAFGMQAGQAGEFADLLASTSSSANTNVSMLGESFKYVAPLFGSLGYSAEDAALALGLMANAGIKGSESGTALRGAIANLANPTAGMAKAINELGLTITDASGEMLPFKDVMDQLRTAFAGLTEEQKAQYAATIFGKEAMSGMLAIINSSEEDYAKLTQATREYNGVAKEMAETMEANLQGQLTKLRSALEGVGIQIFEILLPHLNKLVEMLQSLTDKFASLSPATQETIVKIAVLVAAIGPLLLIGGKLIGVIGAVVGALSTVSGAIAVASTGAVAATPAIGALATAFTVLTGPVGIAVAAIAGVTAAGVALYKHLSQEGIPAIELFDDEVSESTQKAVGGFLALNDQATLALNQLSWSGQEVTKEMVDNIAGNFSQMASQVQAGLDKHHQESLAKIQNFVTSSTALSQAEQDEILNNMQQGYETRKQTIAEGEARIKEILDMASTEKRALTKAEQEEINAIQRQMVDTGIQVLSENEIEAKAIMERMKAQAIELTALQAAEVVKNSIEQRDGAIQAANEQYDQVIKEIIRQRDEAGTISKEQADKLIIEATRQKDESIAKAEEMHLRVVAEAQAQAQEHVNQVDWETGEIKTKWQVMRDDIFAKAGAIKENVFTTWEEIKTNTSQQWESIRTTMSDRWNDIKTNTSETVAAIKTNVSITWDEVKTKTFETWDNIKTKTAETWQAIQNKIDEHGGGIKGLIGAYTEGYKSVWDSALTTMEEITGIKFSDMADKVADALERVKKAISSAIDRIKEWNDTKVKEKVFSITETITRIIRTITTGGGGGGGGDTSASKGGAAASNFSGTSFFPGGLTMVGELGPELVALPRGSRIYNDHETKKILDGSKGIVQHITLLSPTPLSPAETARRIKNASRELALEW</sequence>
<name>R4KQ52_9FIRM</name>
<dbReference type="NCBIfam" id="TIGR01760">
    <property type="entry name" value="tape_meas_TP901"/>
    <property type="match status" value="1"/>
</dbReference>
<evidence type="ECO:0000256" key="1">
    <source>
        <dbReference type="ARBA" id="ARBA00022612"/>
    </source>
</evidence>
<dbReference type="KEGG" id="dgi:Desgi_4423"/>
<dbReference type="PANTHER" id="PTHR37813">
    <property type="entry name" value="FELS-2 PROPHAGE PROTEIN"/>
    <property type="match status" value="1"/>
</dbReference>
<evidence type="ECO:0000313" key="5">
    <source>
        <dbReference type="EMBL" id="AGL03662.1"/>
    </source>
</evidence>
<keyword evidence="6" id="KW-1185">Reference proteome</keyword>
<dbReference type="eggNOG" id="COG5283">
    <property type="taxonomic scope" value="Bacteria"/>
</dbReference>
<evidence type="ECO:0000313" key="6">
    <source>
        <dbReference type="Proteomes" id="UP000013520"/>
    </source>
</evidence>
<dbReference type="SUPFAM" id="SSF47162">
    <property type="entry name" value="Apolipoprotein"/>
    <property type="match status" value="1"/>
</dbReference>
<keyword evidence="1" id="KW-1188">Viral release from host cell</keyword>
<protein>
    <submittedName>
        <fullName evidence="5">Phage tail tape measure protein, TP901 family</fullName>
    </submittedName>
</protein>
<reference evidence="5 6" key="1">
    <citation type="submission" date="2012-01" db="EMBL/GenBank/DDBJ databases">
        <title>Complete sequence of Desulfotomaculum gibsoniae DSM 7213.</title>
        <authorList>
            <consortium name="US DOE Joint Genome Institute"/>
            <person name="Lucas S."/>
            <person name="Han J."/>
            <person name="Lapidus A."/>
            <person name="Cheng J.-F."/>
            <person name="Goodwin L."/>
            <person name="Pitluck S."/>
            <person name="Peters L."/>
            <person name="Ovchinnikova G."/>
            <person name="Teshima H."/>
            <person name="Detter J.C."/>
            <person name="Han C."/>
            <person name="Tapia R."/>
            <person name="Land M."/>
            <person name="Hauser L."/>
            <person name="Kyrpides N."/>
            <person name="Ivanova N."/>
            <person name="Pagani I."/>
            <person name="Parshina S."/>
            <person name="Plugge C."/>
            <person name="Muyzer G."/>
            <person name="Kuever J."/>
            <person name="Ivanova A."/>
            <person name="Nazina T."/>
            <person name="Klenk H.-P."/>
            <person name="Brambilla E."/>
            <person name="Spring S."/>
            <person name="Stams A.F."/>
            <person name="Woyke T."/>
        </authorList>
    </citation>
    <scope>NUCLEOTIDE SEQUENCE [LARGE SCALE GENOMIC DNA]</scope>
    <source>
        <strain evidence="5 6">DSM 7213</strain>
    </source>
</reference>
<dbReference type="PANTHER" id="PTHR37813:SF1">
    <property type="entry name" value="FELS-2 PROPHAGE PROTEIN"/>
    <property type="match status" value="1"/>
</dbReference>
<dbReference type="STRING" id="767817.Desgi_4423"/>
<evidence type="ECO:0000256" key="3">
    <source>
        <dbReference type="SAM" id="Phobius"/>
    </source>
</evidence>
<accession>R4KQ52</accession>
<keyword evidence="3" id="KW-0812">Transmembrane</keyword>
<dbReference type="RefSeq" id="WP_006524516.1">
    <property type="nucleotide sequence ID" value="NC_021184.1"/>
</dbReference>
<dbReference type="InterPro" id="IPR010090">
    <property type="entry name" value="Phage_tape_meas"/>
</dbReference>
<dbReference type="AlphaFoldDB" id="R4KQ52"/>
<organism evidence="5 6">
    <name type="scientific">Desulfoscipio gibsoniae DSM 7213</name>
    <dbReference type="NCBI Taxonomy" id="767817"/>
    <lineage>
        <taxon>Bacteria</taxon>
        <taxon>Bacillati</taxon>
        <taxon>Bacillota</taxon>
        <taxon>Clostridia</taxon>
        <taxon>Eubacteriales</taxon>
        <taxon>Desulfallaceae</taxon>
        <taxon>Desulfoscipio</taxon>
    </lineage>
</organism>
<gene>
    <name evidence="5" type="ORF">Desgi_4423</name>
</gene>
<keyword evidence="3" id="KW-1133">Transmembrane helix</keyword>
<dbReference type="Proteomes" id="UP000013520">
    <property type="component" value="Chromosome"/>
</dbReference>
<feature type="domain" description="Phage tail tape measure protein" evidence="4">
    <location>
        <begin position="200"/>
        <end position="398"/>
    </location>
</feature>